<accession>A0A8S3CK44</accession>
<sequence>MNEPALFDTNEAEPWNAHETGSKYTLKCPNSKFDDPPYRTKAAFRYDGTM</sequence>
<dbReference type="AlphaFoldDB" id="A0A8S3CK44"/>
<dbReference type="EMBL" id="CAJOBI010178858">
    <property type="protein sequence ID" value="CAF4918084.1"/>
    <property type="molecule type" value="Genomic_DNA"/>
</dbReference>
<comment type="caution">
    <text evidence="1">The sequence shown here is derived from an EMBL/GenBank/DDBJ whole genome shotgun (WGS) entry which is preliminary data.</text>
</comment>
<evidence type="ECO:0000313" key="2">
    <source>
        <dbReference type="Proteomes" id="UP000676336"/>
    </source>
</evidence>
<name>A0A8S3CK44_9BILA</name>
<feature type="non-terminal residue" evidence="1">
    <location>
        <position position="50"/>
    </location>
</feature>
<dbReference type="Proteomes" id="UP000676336">
    <property type="component" value="Unassembled WGS sequence"/>
</dbReference>
<feature type="non-terminal residue" evidence="1">
    <location>
        <position position="1"/>
    </location>
</feature>
<proteinExistence type="predicted"/>
<reference evidence="1" key="1">
    <citation type="submission" date="2021-02" db="EMBL/GenBank/DDBJ databases">
        <authorList>
            <person name="Nowell W R."/>
        </authorList>
    </citation>
    <scope>NUCLEOTIDE SEQUENCE</scope>
</reference>
<gene>
    <name evidence="1" type="ORF">SMN809_LOCUS52559</name>
</gene>
<organism evidence="1 2">
    <name type="scientific">Rotaria magnacalcarata</name>
    <dbReference type="NCBI Taxonomy" id="392030"/>
    <lineage>
        <taxon>Eukaryota</taxon>
        <taxon>Metazoa</taxon>
        <taxon>Spiralia</taxon>
        <taxon>Gnathifera</taxon>
        <taxon>Rotifera</taxon>
        <taxon>Eurotatoria</taxon>
        <taxon>Bdelloidea</taxon>
        <taxon>Philodinida</taxon>
        <taxon>Philodinidae</taxon>
        <taxon>Rotaria</taxon>
    </lineage>
</organism>
<protein>
    <submittedName>
        <fullName evidence="1">Uncharacterized protein</fullName>
    </submittedName>
</protein>
<evidence type="ECO:0000313" key="1">
    <source>
        <dbReference type="EMBL" id="CAF4918084.1"/>
    </source>
</evidence>